<accession>A0A9N8VBK4</accession>
<keyword evidence="2" id="KW-1185">Reference proteome</keyword>
<dbReference type="Proteomes" id="UP000789831">
    <property type="component" value="Unassembled WGS sequence"/>
</dbReference>
<protein>
    <submittedName>
        <fullName evidence="1">5553_t:CDS:1</fullName>
    </submittedName>
</protein>
<dbReference type="EMBL" id="CAJVPL010000092">
    <property type="protein sequence ID" value="CAG8445410.1"/>
    <property type="molecule type" value="Genomic_DNA"/>
</dbReference>
<sequence length="176" mass="20400">MSSLIALCHTRCIWPGSIYPRWLHCIKRVLVRLTYPRWFHCVICNAYWSVLCVTSSVAFDQMQCVLAGLYIYSSVALYQRVLAGLYISSSVTLYQTRTDRALYPRRLHCIKCNVYWPGSIYPCRLCCIKRNAYWPGSIYPRLLHGIKRVLAGLYISSSVALYQTQCVLIGIYNPRR</sequence>
<proteinExistence type="predicted"/>
<evidence type="ECO:0000313" key="2">
    <source>
        <dbReference type="Proteomes" id="UP000789831"/>
    </source>
</evidence>
<reference evidence="1" key="1">
    <citation type="submission" date="2021-06" db="EMBL/GenBank/DDBJ databases">
        <authorList>
            <person name="Kallberg Y."/>
            <person name="Tangrot J."/>
            <person name="Rosling A."/>
        </authorList>
    </citation>
    <scope>NUCLEOTIDE SEQUENCE</scope>
    <source>
        <strain evidence="1">MT106</strain>
    </source>
</reference>
<feature type="non-terminal residue" evidence="1">
    <location>
        <position position="176"/>
    </location>
</feature>
<evidence type="ECO:0000313" key="1">
    <source>
        <dbReference type="EMBL" id="CAG8445410.1"/>
    </source>
</evidence>
<comment type="caution">
    <text evidence="1">The sequence shown here is derived from an EMBL/GenBank/DDBJ whole genome shotgun (WGS) entry which is preliminary data.</text>
</comment>
<organism evidence="1 2">
    <name type="scientific">Ambispora gerdemannii</name>
    <dbReference type="NCBI Taxonomy" id="144530"/>
    <lineage>
        <taxon>Eukaryota</taxon>
        <taxon>Fungi</taxon>
        <taxon>Fungi incertae sedis</taxon>
        <taxon>Mucoromycota</taxon>
        <taxon>Glomeromycotina</taxon>
        <taxon>Glomeromycetes</taxon>
        <taxon>Archaeosporales</taxon>
        <taxon>Ambisporaceae</taxon>
        <taxon>Ambispora</taxon>
    </lineage>
</organism>
<name>A0A9N8VBK4_9GLOM</name>
<gene>
    <name evidence="1" type="ORF">AGERDE_LOCUS1376</name>
</gene>
<dbReference type="AlphaFoldDB" id="A0A9N8VBK4"/>